<proteinExistence type="inferred from homology"/>
<dbReference type="EMBL" id="BLLB01000002">
    <property type="protein sequence ID" value="GFH01336.1"/>
    <property type="molecule type" value="Genomic_DNA"/>
</dbReference>
<name>A0A7I9ZKJ9_9MYCO</name>
<accession>A0A7I9ZKJ9</accession>
<keyword evidence="4" id="KW-1185">Reference proteome</keyword>
<evidence type="ECO:0000256" key="1">
    <source>
        <dbReference type="ARBA" id="ARBA00009981"/>
    </source>
</evidence>
<dbReference type="InterPro" id="IPR051416">
    <property type="entry name" value="phD-YefM_TA_antitoxins"/>
</dbReference>
<evidence type="ECO:0008006" key="5">
    <source>
        <dbReference type="Google" id="ProtNLM"/>
    </source>
</evidence>
<dbReference type="AlphaFoldDB" id="A0A7I9ZKJ9"/>
<comment type="caution">
    <text evidence="3">The sequence shown here is derived from an EMBL/GenBank/DDBJ whole genome shotgun (WGS) entry which is preliminary data.</text>
</comment>
<feature type="region of interest" description="Disordered" evidence="2">
    <location>
        <begin position="85"/>
        <end position="110"/>
    </location>
</feature>
<comment type="similarity">
    <text evidence="1">Belongs to the phD/YefM antitoxin family.</text>
</comment>
<reference evidence="3 4" key="1">
    <citation type="journal article" date="2019" name="Emerg. Microbes Infect.">
        <title>Comprehensive subspecies identification of 175 nontuberculous mycobacteria species based on 7547 genomic profiles.</title>
        <authorList>
            <person name="Matsumoto Y."/>
            <person name="Kinjo T."/>
            <person name="Motooka D."/>
            <person name="Nabeya D."/>
            <person name="Jung N."/>
            <person name="Uechi K."/>
            <person name="Horii T."/>
            <person name="Iida T."/>
            <person name="Fujita J."/>
            <person name="Nakamura S."/>
        </authorList>
    </citation>
    <scope>NUCLEOTIDE SEQUENCE [LARGE SCALE GENOMIC DNA]</scope>
    <source>
        <strain evidence="3 4">JCM 30996</strain>
    </source>
</reference>
<protein>
    <recommendedName>
        <fullName evidence="5">Antitoxin</fullName>
    </recommendedName>
</protein>
<dbReference type="PANTHER" id="PTHR35377">
    <property type="entry name" value="ANTITOXIN VAPB49-RELATED-RELATED"/>
    <property type="match status" value="1"/>
</dbReference>
<dbReference type="RefSeq" id="WP_163888152.1">
    <property type="nucleotide sequence ID" value="NZ_BLLB01000002.1"/>
</dbReference>
<evidence type="ECO:0000256" key="2">
    <source>
        <dbReference type="SAM" id="MobiDB-lite"/>
    </source>
</evidence>
<dbReference type="GO" id="GO:0097351">
    <property type="term" value="F:toxin sequestering activity"/>
    <property type="evidence" value="ECO:0007669"/>
    <property type="project" value="TreeGrafter"/>
</dbReference>
<dbReference type="SUPFAM" id="SSF143120">
    <property type="entry name" value="YefM-like"/>
    <property type="match status" value="1"/>
</dbReference>
<gene>
    <name evidence="3" type="ORF">MHIP_18190</name>
</gene>
<dbReference type="InterPro" id="IPR036165">
    <property type="entry name" value="YefM-like_sf"/>
</dbReference>
<organism evidence="3 4">
    <name type="scientific">Mycolicibacterium hippocampi</name>
    <dbReference type="NCBI Taxonomy" id="659824"/>
    <lineage>
        <taxon>Bacteria</taxon>
        <taxon>Bacillati</taxon>
        <taxon>Actinomycetota</taxon>
        <taxon>Actinomycetes</taxon>
        <taxon>Mycobacteriales</taxon>
        <taxon>Mycobacteriaceae</taxon>
        <taxon>Mycolicibacterium</taxon>
    </lineage>
</organism>
<feature type="compositionally biased region" description="Pro residues" evidence="2">
    <location>
        <begin position="100"/>
        <end position="110"/>
    </location>
</feature>
<dbReference type="Proteomes" id="UP000465304">
    <property type="component" value="Unassembled WGS sequence"/>
</dbReference>
<evidence type="ECO:0000313" key="4">
    <source>
        <dbReference type="Proteomes" id="UP000465304"/>
    </source>
</evidence>
<sequence>MCDAIGVGQLRGDARNYIERVAAGDSFNVLRRGRPVARLQAAHDRHHRLIPVSLDEFRRRTGRLLDRIEAGETITIELRGETMAAMRPWTDAPRPKPARMSPPRPRPTGR</sequence>
<dbReference type="PANTHER" id="PTHR35377:SF5">
    <property type="entry name" value="ANTITOXIN VAPB46"/>
    <property type="match status" value="1"/>
</dbReference>
<evidence type="ECO:0000313" key="3">
    <source>
        <dbReference type="EMBL" id="GFH01336.1"/>
    </source>
</evidence>